<keyword evidence="3" id="KW-1185">Reference proteome</keyword>
<dbReference type="PANTHER" id="PTHR30011">
    <property type="entry name" value="ALKANESULFONATE MONOOXYGENASE-RELATED"/>
    <property type="match status" value="1"/>
</dbReference>
<accession>A0A846Y623</accession>
<dbReference type="InterPro" id="IPR051260">
    <property type="entry name" value="Diverse_substr_monoxygenases"/>
</dbReference>
<dbReference type="InterPro" id="IPR011251">
    <property type="entry name" value="Luciferase-like_dom"/>
</dbReference>
<dbReference type="EMBL" id="JAAXOP010000013">
    <property type="protein sequence ID" value="NKY52738.1"/>
    <property type="molecule type" value="Genomic_DNA"/>
</dbReference>
<dbReference type="Proteomes" id="UP000565711">
    <property type="component" value="Unassembled WGS sequence"/>
</dbReference>
<dbReference type="SUPFAM" id="SSF51679">
    <property type="entry name" value="Bacterial luciferase-like"/>
    <property type="match status" value="1"/>
</dbReference>
<gene>
    <name evidence="2" type="ORF">HGA08_21265</name>
</gene>
<dbReference type="RefSeq" id="WP_067874291.1">
    <property type="nucleotide sequence ID" value="NZ_JAAXOP010000013.1"/>
</dbReference>
<name>A0A846Y623_9NOCA</name>
<comment type="caution">
    <text evidence="2">The sequence shown here is derived from an EMBL/GenBank/DDBJ whole genome shotgun (WGS) entry which is preliminary data.</text>
</comment>
<sequence length="300" mass="31172">MQIGVALPQMAPGYGPGTTLDWARRIDSGPFSSVSVGERVTFSNPEMVATLGACAAVTERVQVLANLWVLPQHPTAMVAQQIGTLDQLSDGRLEVAVGVGGREHDYRALGAEFTRRHQQLDDKVAELKSLLGGEPPFEGADPVGPACVQPGGPIILAGAMGPKAMRRAARWADGISGFSIAGDAEEIAAAGALADRCWAEAGRTTTPRKVSGCFTALGVTDASEALRSFTARYLGFLGPELAELVAGTVRASSPEVLAAILDDAEQAGCDEFILVPAVTDPNFLEVAAEVVGARSATDFA</sequence>
<feature type="domain" description="Luciferase-like" evidence="1">
    <location>
        <begin position="15"/>
        <end position="233"/>
    </location>
</feature>
<evidence type="ECO:0000259" key="1">
    <source>
        <dbReference type="Pfam" id="PF00296"/>
    </source>
</evidence>
<organism evidence="2 3">
    <name type="scientific">Nocardia vermiculata</name>
    <dbReference type="NCBI Taxonomy" id="257274"/>
    <lineage>
        <taxon>Bacteria</taxon>
        <taxon>Bacillati</taxon>
        <taxon>Actinomycetota</taxon>
        <taxon>Actinomycetes</taxon>
        <taxon>Mycobacteriales</taxon>
        <taxon>Nocardiaceae</taxon>
        <taxon>Nocardia</taxon>
    </lineage>
</organism>
<dbReference type="PANTHER" id="PTHR30011:SF32">
    <property type="entry name" value="CONSERVED PROTEIN"/>
    <property type="match status" value="1"/>
</dbReference>
<protein>
    <submittedName>
        <fullName evidence="2">LLM class flavin-dependent oxidoreductase</fullName>
    </submittedName>
</protein>
<evidence type="ECO:0000313" key="3">
    <source>
        <dbReference type="Proteomes" id="UP000565711"/>
    </source>
</evidence>
<reference evidence="2 3" key="1">
    <citation type="submission" date="2020-04" db="EMBL/GenBank/DDBJ databases">
        <title>MicrobeNet Type strains.</title>
        <authorList>
            <person name="Nicholson A.C."/>
        </authorList>
    </citation>
    <scope>NUCLEOTIDE SEQUENCE [LARGE SCALE GENOMIC DNA]</scope>
    <source>
        <strain evidence="2 3">JCM 12354</strain>
    </source>
</reference>
<dbReference type="Gene3D" id="3.20.20.30">
    <property type="entry name" value="Luciferase-like domain"/>
    <property type="match status" value="1"/>
</dbReference>
<evidence type="ECO:0000313" key="2">
    <source>
        <dbReference type="EMBL" id="NKY52738.1"/>
    </source>
</evidence>
<dbReference type="AlphaFoldDB" id="A0A846Y623"/>
<dbReference type="GO" id="GO:0016705">
    <property type="term" value="F:oxidoreductase activity, acting on paired donors, with incorporation or reduction of molecular oxygen"/>
    <property type="evidence" value="ECO:0007669"/>
    <property type="project" value="InterPro"/>
</dbReference>
<proteinExistence type="predicted"/>
<dbReference type="Pfam" id="PF00296">
    <property type="entry name" value="Bac_luciferase"/>
    <property type="match status" value="1"/>
</dbReference>
<dbReference type="InterPro" id="IPR036661">
    <property type="entry name" value="Luciferase-like_sf"/>
</dbReference>